<evidence type="ECO:0000256" key="1">
    <source>
        <dbReference type="SAM" id="MobiDB-lite"/>
    </source>
</evidence>
<sequence length="213" mass="23934">MAQSPAAGSSSQPTNTSTPPTPQTSPLLSLPAELRNIIYTHVLSNNTYAVTSTTVIPWLTTSVSNSTTSPHALALLRTNRQIHAETRLLPFALNTFQFTSEEAFAPWLAKFDKEQCAAMAWVRLVTWKARYMVERKGFLPKRVGDVFPVGRFEGLRRVVVEVRYNEGVGEGEKWAGGGCELEDREWEEQEGRLRLRWGREVAGLQVRFERVAV</sequence>
<name>A0A1Y2M4K1_EPING</name>
<accession>A0A1Y2M4K1</accession>
<dbReference type="InParanoid" id="A0A1Y2M4K1"/>
<organism evidence="2 3">
    <name type="scientific">Epicoccum nigrum</name>
    <name type="common">Soil fungus</name>
    <name type="synonym">Epicoccum purpurascens</name>
    <dbReference type="NCBI Taxonomy" id="105696"/>
    <lineage>
        <taxon>Eukaryota</taxon>
        <taxon>Fungi</taxon>
        <taxon>Dikarya</taxon>
        <taxon>Ascomycota</taxon>
        <taxon>Pezizomycotina</taxon>
        <taxon>Dothideomycetes</taxon>
        <taxon>Pleosporomycetidae</taxon>
        <taxon>Pleosporales</taxon>
        <taxon>Pleosporineae</taxon>
        <taxon>Didymellaceae</taxon>
        <taxon>Epicoccum</taxon>
    </lineage>
</organism>
<protein>
    <submittedName>
        <fullName evidence="2">Uncharacterized protein</fullName>
    </submittedName>
</protein>
<dbReference type="PANTHER" id="PTHR38790">
    <property type="entry name" value="2EXR DOMAIN-CONTAINING PROTEIN-RELATED"/>
    <property type="match status" value="1"/>
</dbReference>
<dbReference type="AlphaFoldDB" id="A0A1Y2M4K1"/>
<dbReference type="Proteomes" id="UP000193240">
    <property type="component" value="Unassembled WGS sequence"/>
</dbReference>
<feature type="region of interest" description="Disordered" evidence="1">
    <location>
        <begin position="1"/>
        <end position="26"/>
    </location>
</feature>
<reference evidence="2 3" key="1">
    <citation type="journal article" date="2017" name="Genome Announc.">
        <title>Genome sequence of the saprophytic ascomycete Epicoccum nigrum ICMP 19927 strain isolated from New Zealand.</title>
        <authorList>
            <person name="Fokin M."/>
            <person name="Fleetwood D."/>
            <person name="Weir B.S."/>
            <person name="Villas-Boas S.G."/>
        </authorList>
    </citation>
    <scope>NUCLEOTIDE SEQUENCE [LARGE SCALE GENOMIC DNA]</scope>
    <source>
        <strain evidence="2 3">ICMP 19927</strain>
    </source>
</reference>
<dbReference type="OMA" id="EEAFAPW"/>
<keyword evidence="3" id="KW-1185">Reference proteome</keyword>
<dbReference type="PANTHER" id="PTHR38790:SF4">
    <property type="entry name" value="2EXR DOMAIN-CONTAINING PROTEIN"/>
    <property type="match status" value="1"/>
</dbReference>
<gene>
    <name evidence="2" type="ORF">B5807_04086</name>
</gene>
<evidence type="ECO:0000313" key="3">
    <source>
        <dbReference type="Proteomes" id="UP000193240"/>
    </source>
</evidence>
<evidence type="ECO:0000313" key="2">
    <source>
        <dbReference type="EMBL" id="OSS50739.1"/>
    </source>
</evidence>
<proteinExistence type="predicted"/>
<dbReference type="EMBL" id="KZ107841">
    <property type="protein sequence ID" value="OSS50739.1"/>
    <property type="molecule type" value="Genomic_DNA"/>
</dbReference>